<dbReference type="OrthoDB" id="5242418at2759"/>
<proteinExistence type="predicted"/>
<reference evidence="1 2" key="1">
    <citation type="submission" date="2018-05" db="EMBL/GenBank/DDBJ databases">
        <title>Genome sequencing and assembly of the regulated plant pathogen Lachnellula willkommii and related sister species for the development of diagnostic species identification markers.</title>
        <authorList>
            <person name="Giroux E."/>
            <person name="Bilodeau G."/>
        </authorList>
    </citation>
    <scope>NUCLEOTIDE SEQUENCE [LARGE SCALE GENOMIC DNA]</scope>
    <source>
        <strain evidence="1 2">CBS 268.59</strain>
    </source>
</reference>
<gene>
    <name evidence="1" type="ORF">LSUE1_G007855</name>
</gene>
<evidence type="ECO:0000313" key="1">
    <source>
        <dbReference type="EMBL" id="TVY78151.1"/>
    </source>
</evidence>
<comment type="caution">
    <text evidence="1">The sequence shown here is derived from an EMBL/GenBank/DDBJ whole genome shotgun (WGS) entry which is preliminary data.</text>
</comment>
<dbReference type="Proteomes" id="UP000469558">
    <property type="component" value="Unassembled WGS sequence"/>
</dbReference>
<dbReference type="AlphaFoldDB" id="A0A8T9C2G5"/>
<protein>
    <submittedName>
        <fullName evidence="1">Uncharacterized protein</fullName>
    </submittedName>
</protein>
<dbReference type="EMBL" id="QGMK01000835">
    <property type="protein sequence ID" value="TVY78151.1"/>
    <property type="molecule type" value="Genomic_DNA"/>
</dbReference>
<evidence type="ECO:0000313" key="2">
    <source>
        <dbReference type="Proteomes" id="UP000469558"/>
    </source>
</evidence>
<name>A0A8T9C2G5_9HELO</name>
<keyword evidence="2" id="KW-1185">Reference proteome</keyword>
<accession>A0A8T9C2G5</accession>
<sequence length="219" mass="22314">MAFTFGPSPVDLLAPGLSPRAAYPAYHLSPRQSNSTTGTNNTLNMFISSNSDEYEYAASIVSAYVDATVFAMQCTAGPTASPVVIGGQAAATCGPSAATFILTSGASIYEFSTAVTVETMGYEVTGLVQETCVQSGTTAAACTETVQATVDNTKTTTTTTATLSGTDYHHFNVAITGGAEKTASPTGKVPTNAAARPMAKKMAIWGLVGVVAAGIQTVL</sequence>
<organism evidence="1 2">
    <name type="scientific">Lachnellula suecica</name>
    <dbReference type="NCBI Taxonomy" id="602035"/>
    <lineage>
        <taxon>Eukaryota</taxon>
        <taxon>Fungi</taxon>
        <taxon>Dikarya</taxon>
        <taxon>Ascomycota</taxon>
        <taxon>Pezizomycotina</taxon>
        <taxon>Leotiomycetes</taxon>
        <taxon>Helotiales</taxon>
        <taxon>Lachnaceae</taxon>
        <taxon>Lachnellula</taxon>
    </lineage>
</organism>